<organism evidence="1 2">
    <name type="scientific">Candidatus Methylumidiphilus alinenensis</name>
    <dbReference type="NCBI Taxonomy" id="2202197"/>
    <lineage>
        <taxon>Bacteria</taxon>
        <taxon>Pseudomonadati</taxon>
        <taxon>Pseudomonadota</taxon>
        <taxon>Gammaproteobacteria</taxon>
        <taxon>Methylococcales</taxon>
        <taxon>Candidatus Methylumidiphilus</taxon>
    </lineage>
</organism>
<protein>
    <recommendedName>
        <fullName evidence="3">DUF4007 domain-containing protein</fullName>
    </recommendedName>
</protein>
<name>A0A2W4SHG8_9GAMM</name>
<gene>
    <name evidence="1" type="ORF">DM484_20070</name>
</gene>
<comment type="caution">
    <text evidence="1">The sequence shown here is derived from an EMBL/GenBank/DDBJ whole genome shotgun (WGS) entry which is preliminary data.</text>
</comment>
<dbReference type="EMBL" id="QJPH01000408">
    <property type="protein sequence ID" value="PZN74920.1"/>
    <property type="molecule type" value="Genomic_DNA"/>
</dbReference>
<proteinExistence type="predicted"/>
<evidence type="ECO:0000313" key="1">
    <source>
        <dbReference type="EMBL" id="PZN74920.1"/>
    </source>
</evidence>
<evidence type="ECO:0000313" key="2">
    <source>
        <dbReference type="Proteomes" id="UP000249396"/>
    </source>
</evidence>
<dbReference type="Proteomes" id="UP000249396">
    <property type="component" value="Unassembled WGS sequence"/>
</dbReference>
<accession>A0A2W4SHG8</accession>
<sequence length="233" mass="26132">MIHYAKGMGLVTAEKSGGEWLLGLTALGRLVSAQDAALGEPVTLWLLHLLLCRRCGLAKPASGTADAWFVLFGEGAFRLGKRFTLADYLAVLQERHGAKACLKGLSSLVLRSYFEPRAFGGIVAMQEESHDGERIFVRQSAPFQGDYFPAYTVYLYLLWDELFADRTQLAFDEFTEQTRFLALTGWEEAQTAVWLDWMATHGRVQLDRHTGKPVLLRLQRTEQVVATLYDGLI</sequence>
<evidence type="ECO:0008006" key="3">
    <source>
        <dbReference type="Google" id="ProtNLM"/>
    </source>
</evidence>
<reference evidence="1 2" key="1">
    <citation type="journal article" date="2018" name="Aquat. Microb. Ecol.">
        <title>Gammaproteobacterial methanotrophs dominate.</title>
        <authorList>
            <person name="Rissanen A.J."/>
            <person name="Saarenheimo J."/>
            <person name="Tiirola M."/>
            <person name="Peura S."/>
            <person name="Aalto S.L."/>
            <person name="Karvinen A."/>
            <person name="Nykanen H."/>
        </authorList>
    </citation>
    <scope>NUCLEOTIDE SEQUENCE [LARGE SCALE GENOMIC DNA]</scope>
    <source>
        <strain evidence="1">AMbin10</strain>
    </source>
</reference>
<dbReference type="AlphaFoldDB" id="A0A2W4SHG8"/>